<keyword evidence="1" id="KW-1133">Transmembrane helix</keyword>
<dbReference type="AlphaFoldDB" id="A0A3N4HR74"/>
<reference evidence="2 3" key="1">
    <citation type="journal article" date="2018" name="Nat. Ecol. Evol.">
        <title>Pezizomycetes genomes reveal the molecular basis of ectomycorrhizal truffle lifestyle.</title>
        <authorList>
            <person name="Murat C."/>
            <person name="Payen T."/>
            <person name="Noel B."/>
            <person name="Kuo A."/>
            <person name="Morin E."/>
            <person name="Chen J."/>
            <person name="Kohler A."/>
            <person name="Krizsan K."/>
            <person name="Balestrini R."/>
            <person name="Da Silva C."/>
            <person name="Montanini B."/>
            <person name="Hainaut M."/>
            <person name="Levati E."/>
            <person name="Barry K.W."/>
            <person name="Belfiori B."/>
            <person name="Cichocki N."/>
            <person name="Clum A."/>
            <person name="Dockter R.B."/>
            <person name="Fauchery L."/>
            <person name="Guy J."/>
            <person name="Iotti M."/>
            <person name="Le Tacon F."/>
            <person name="Lindquist E.A."/>
            <person name="Lipzen A."/>
            <person name="Malagnac F."/>
            <person name="Mello A."/>
            <person name="Molinier V."/>
            <person name="Miyauchi S."/>
            <person name="Poulain J."/>
            <person name="Riccioni C."/>
            <person name="Rubini A."/>
            <person name="Sitrit Y."/>
            <person name="Splivallo R."/>
            <person name="Traeger S."/>
            <person name="Wang M."/>
            <person name="Zifcakova L."/>
            <person name="Wipf D."/>
            <person name="Zambonelli A."/>
            <person name="Paolocci F."/>
            <person name="Nowrousian M."/>
            <person name="Ottonello S."/>
            <person name="Baldrian P."/>
            <person name="Spatafora J.W."/>
            <person name="Henrissat B."/>
            <person name="Nagy L.G."/>
            <person name="Aury J.M."/>
            <person name="Wincker P."/>
            <person name="Grigoriev I.V."/>
            <person name="Bonfante P."/>
            <person name="Martin F.M."/>
        </authorList>
    </citation>
    <scope>NUCLEOTIDE SEQUENCE [LARGE SCALE GENOMIC DNA]</scope>
    <source>
        <strain evidence="2 3">RN42</strain>
    </source>
</reference>
<gene>
    <name evidence="2" type="ORF">BJ508DRAFT_337811</name>
</gene>
<keyword evidence="1" id="KW-0812">Transmembrane</keyword>
<keyword evidence="1" id="KW-0472">Membrane</keyword>
<organism evidence="2 3">
    <name type="scientific">Ascobolus immersus RN42</name>
    <dbReference type="NCBI Taxonomy" id="1160509"/>
    <lineage>
        <taxon>Eukaryota</taxon>
        <taxon>Fungi</taxon>
        <taxon>Dikarya</taxon>
        <taxon>Ascomycota</taxon>
        <taxon>Pezizomycotina</taxon>
        <taxon>Pezizomycetes</taxon>
        <taxon>Pezizales</taxon>
        <taxon>Ascobolaceae</taxon>
        <taxon>Ascobolus</taxon>
    </lineage>
</organism>
<dbReference type="EMBL" id="ML119746">
    <property type="protein sequence ID" value="RPA76335.1"/>
    <property type="molecule type" value="Genomic_DNA"/>
</dbReference>
<keyword evidence="3" id="KW-1185">Reference proteome</keyword>
<name>A0A3N4HR74_ASCIM</name>
<protein>
    <submittedName>
        <fullName evidence="2">Uncharacterized protein</fullName>
    </submittedName>
</protein>
<evidence type="ECO:0000256" key="1">
    <source>
        <dbReference type="SAM" id="Phobius"/>
    </source>
</evidence>
<feature type="transmembrane region" description="Helical" evidence="1">
    <location>
        <begin position="195"/>
        <end position="212"/>
    </location>
</feature>
<proteinExistence type="predicted"/>
<accession>A0A3N4HR74</accession>
<sequence length="378" mass="41828">CQFCISNYNNRLPNYQRCAYSLLRNQLYQLCKPIPSPLPNPSSLRLHIRQVAFVLSRHNRNSALRVQLLINIPNIKIKLPRRPHLAINADLAGINHHLHPRPHPLARARLSQIPTALDGNIQLLKNTKLLTHAHFLGFADALRSEMLDRLVCVLYRGLVTLKVGRVARPSDVNENPARSFAIDGSVSRENGDEEAGLFLVVPVVLVVLIMLLGGPPIGIGEGRVWLEVLAAWIAGWAGTWVAWSLLTWSDEVRVGCEFWAGGRNGGDRGDGGVFDWEAVVVGVGVLDDAEAVDAGSWGCRAGAEVDVGIGVAWADEGALVVGWGFDGARVVWSWKLFEYVLWWDWDGGGIRQRKESGKLDKEREAEVQHFEGLLNCIE</sequence>
<feature type="transmembrane region" description="Helical" evidence="1">
    <location>
        <begin position="224"/>
        <end position="246"/>
    </location>
</feature>
<feature type="non-terminal residue" evidence="2">
    <location>
        <position position="1"/>
    </location>
</feature>
<evidence type="ECO:0000313" key="3">
    <source>
        <dbReference type="Proteomes" id="UP000275078"/>
    </source>
</evidence>
<evidence type="ECO:0000313" key="2">
    <source>
        <dbReference type="EMBL" id="RPA76335.1"/>
    </source>
</evidence>
<dbReference type="Proteomes" id="UP000275078">
    <property type="component" value="Unassembled WGS sequence"/>
</dbReference>